<dbReference type="eggNOG" id="ENOG502RGDA">
    <property type="taxonomic scope" value="Eukaryota"/>
</dbReference>
<feature type="transmembrane region" description="Helical" evidence="1">
    <location>
        <begin position="29"/>
        <end position="50"/>
    </location>
</feature>
<gene>
    <name evidence="2" type="ORF">CANTEDRAFT_110078</name>
</gene>
<dbReference type="OrthoDB" id="2157498at2759"/>
<dbReference type="Proteomes" id="UP000000707">
    <property type="component" value="Unassembled WGS sequence"/>
</dbReference>
<sequence>MDADDPVPLIPWDEPMSDEKEPSAESLRLYGYALVVGTWLLFAVSINSFFELWRFVIAPLSMDSRSQQLHQRLVGFFSTVDQYVLRSFGIYVVGWWWALVSWVGLKLFKHSKGNRE</sequence>
<keyword evidence="1" id="KW-1133">Transmembrane helix</keyword>
<dbReference type="InterPro" id="IPR029164">
    <property type="entry name" value="PIG-Y"/>
</dbReference>
<dbReference type="KEGG" id="cten:18246168"/>
<dbReference type="STRING" id="590646.G3BBV2"/>
<feature type="transmembrane region" description="Helical" evidence="1">
    <location>
        <begin position="88"/>
        <end position="108"/>
    </location>
</feature>
<dbReference type="HOGENOM" id="CLU_158090_0_0_1"/>
<dbReference type="AlphaFoldDB" id="G3BBV2"/>
<dbReference type="EMBL" id="GL996528">
    <property type="protein sequence ID" value="EGV60086.1"/>
    <property type="molecule type" value="Genomic_DNA"/>
</dbReference>
<proteinExistence type="predicted"/>
<dbReference type="Pfam" id="PF15159">
    <property type="entry name" value="PIG-Y"/>
    <property type="match status" value="1"/>
</dbReference>
<protein>
    <submittedName>
        <fullName evidence="2">Uncharacterized protein</fullName>
    </submittedName>
</protein>
<evidence type="ECO:0000256" key="1">
    <source>
        <dbReference type="SAM" id="Phobius"/>
    </source>
</evidence>
<keyword evidence="1" id="KW-0472">Membrane</keyword>
<keyword evidence="3" id="KW-1185">Reference proteome</keyword>
<name>G3BBV2_CANTC</name>
<evidence type="ECO:0000313" key="3">
    <source>
        <dbReference type="Proteomes" id="UP000000707"/>
    </source>
</evidence>
<evidence type="ECO:0000313" key="2">
    <source>
        <dbReference type="EMBL" id="EGV60086.1"/>
    </source>
</evidence>
<keyword evidence="1" id="KW-0812">Transmembrane</keyword>
<dbReference type="GeneID" id="18246168"/>
<organism evidence="3">
    <name type="scientific">Candida tenuis (strain ATCC 10573 / BCRC 21748 / CBS 615 / JCM 9827 / NBRC 10315 / NRRL Y-1498 / VKM Y-70)</name>
    <name type="common">Yeast</name>
    <name type="synonym">Yamadazyma tenuis</name>
    <dbReference type="NCBI Taxonomy" id="590646"/>
    <lineage>
        <taxon>Eukaryota</taxon>
        <taxon>Fungi</taxon>
        <taxon>Dikarya</taxon>
        <taxon>Ascomycota</taxon>
        <taxon>Saccharomycotina</taxon>
        <taxon>Pichiomycetes</taxon>
        <taxon>Debaryomycetaceae</taxon>
        <taxon>Yamadazyma</taxon>
    </lineage>
</organism>
<dbReference type="PANTHER" id="PTHR39400:SF1">
    <property type="entry name" value="PIG-P DOMAIN-CONTAINING PROTEIN"/>
    <property type="match status" value="1"/>
</dbReference>
<accession>G3BBV2</accession>
<dbReference type="RefSeq" id="XP_006689300.1">
    <property type="nucleotide sequence ID" value="XM_006689237.1"/>
</dbReference>
<reference evidence="2 3" key="1">
    <citation type="journal article" date="2011" name="Proc. Natl. Acad. Sci. U.S.A.">
        <title>Comparative genomics of xylose-fermenting fungi for enhanced biofuel production.</title>
        <authorList>
            <person name="Wohlbach D.J."/>
            <person name="Kuo A."/>
            <person name="Sato T.K."/>
            <person name="Potts K.M."/>
            <person name="Salamov A.A."/>
            <person name="LaButti K.M."/>
            <person name="Sun H."/>
            <person name="Clum A."/>
            <person name="Pangilinan J.L."/>
            <person name="Lindquist E.A."/>
            <person name="Lucas S."/>
            <person name="Lapidus A."/>
            <person name="Jin M."/>
            <person name="Gunawan C."/>
            <person name="Balan V."/>
            <person name="Dale B.E."/>
            <person name="Jeffries T.W."/>
            <person name="Zinkel R."/>
            <person name="Barry K.W."/>
            <person name="Grigoriev I.V."/>
            <person name="Gasch A.P."/>
        </authorList>
    </citation>
    <scope>NUCLEOTIDE SEQUENCE [LARGE SCALE GENOMIC DNA]</scope>
    <source>
        <strain evidence="3">ATCC 10573 / BCRC 21748 / CBS 615 / JCM 9827 / NBRC 10315 / NRRL Y-1498 / VKM Y-70</strain>
    </source>
</reference>
<dbReference type="PANTHER" id="PTHR39400">
    <property type="entry name" value="YALI0E29227P"/>
    <property type="match status" value="1"/>
</dbReference>